<dbReference type="InterPro" id="IPR011010">
    <property type="entry name" value="DNA_brk_join_enz"/>
</dbReference>
<sequence>MSPAYRTPEQFERWHKRTCARCGRFGCFAAVWPDGSVCRTCECRALRLHGRCPGCGEQRILPGRRPADGAAVCTRCAGFRPSYACSRCGGESQLHAGRLCTRCTLSDRLAVLLDDGTGRVRPELEPLHRMLTSMDNPRTGLSWLDGRPPNAGAAANLLRGLGTGKIPLTHEAFHLLQPWRAAAHLRDLLMSCGLLPRVDKQLCLFERWLGEHLAGITEPDHQQVIRRFATWHVLPRLRARADRKPLTPSARGFVGDQVARATAFLGWLAERGLRLSDCRQGEIDAWHAERKQHERTAIRAFLLWCMDNKLTRRFTLPVTQIRPAAPLTRARRIELLGHVLTTDDAPLRSGVAAGLLLLYAQPVSRIVRLTLDDIVQEADQVLLRLGDPSSPVPHAFAALLLDYTASRTTMRTATNPGSTWLFPGRRAGQPLRPEHLASLVHELGVPTTAGRAAAIRQHVLEMPAPVVADALGYHHVTTTRLANQAGATWSRYAPGDHTQRP</sequence>
<name>A0ABW3QNC9_9PSEU</name>
<keyword evidence="2" id="KW-1185">Reference proteome</keyword>
<evidence type="ECO:0000313" key="2">
    <source>
        <dbReference type="Proteomes" id="UP001597168"/>
    </source>
</evidence>
<proteinExistence type="predicted"/>
<gene>
    <name evidence="1" type="ORF">ACFQ3T_00770</name>
</gene>
<comment type="caution">
    <text evidence="1">The sequence shown here is derived from an EMBL/GenBank/DDBJ whole genome shotgun (WGS) entry which is preliminary data.</text>
</comment>
<organism evidence="1 2">
    <name type="scientific">Saccharothrix hoggarensis</name>
    <dbReference type="NCBI Taxonomy" id="913853"/>
    <lineage>
        <taxon>Bacteria</taxon>
        <taxon>Bacillati</taxon>
        <taxon>Actinomycetota</taxon>
        <taxon>Actinomycetes</taxon>
        <taxon>Pseudonocardiales</taxon>
        <taxon>Pseudonocardiaceae</taxon>
        <taxon>Saccharothrix</taxon>
    </lineage>
</organism>
<reference evidence="2" key="1">
    <citation type="journal article" date="2019" name="Int. J. Syst. Evol. Microbiol.">
        <title>The Global Catalogue of Microorganisms (GCM) 10K type strain sequencing project: providing services to taxonomists for standard genome sequencing and annotation.</title>
        <authorList>
            <consortium name="The Broad Institute Genomics Platform"/>
            <consortium name="The Broad Institute Genome Sequencing Center for Infectious Disease"/>
            <person name="Wu L."/>
            <person name="Ma J."/>
        </authorList>
    </citation>
    <scope>NUCLEOTIDE SEQUENCE [LARGE SCALE GENOMIC DNA]</scope>
    <source>
        <strain evidence="2">CCUG 60214</strain>
    </source>
</reference>
<dbReference type="EMBL" id="JBHTLK010000002">
    <property type="protein sequence ID" value="MFD1145651.1"/>
    <property type="molecule type" value="Genomic_DNA"/>
</dbReference>
<dbReference type="RefSeq" id="WP_380718578.1">
    <property type="nucleotide sequence ID" value="NZ_JBHTLK010000002.1"/>
</dbReference>
<evidence type="ECO:0000313" key="1">
    <source>
        <dbReference type="EMBL" id="MFD1145651.1"/>
    </source>
</evidence>
<accession>A0ABW3QNC9</accession>
<dbReference type="SUPFAM" id="SSF56349">
    <property type="entry name" value="DNA breaking-rejoining enzymes"/>
    <property type="match status" value="1"/>
</dbReference>
<protein>
    <recommendedName>
        <fullName evidence="3">Site-specific recombinase XerD</fullName>
    </recommendedName>
</protein>
<evidence type="ECO:0008006" key="3">
    <source>
        <dbReference type="Google" id="ProtNLM"/>
    </source>
</evidence>
<dbReference type="Proteomes" id="UP001597168">
    <property type="component" value="Unassembled WGS sequence"/>
</dbReference>